<feature type="region of interest" description="Disordered" evidence="4">
    <location>
        <begin position="163"/>
        <end position="185"/>
    </location>
</feature>
<keyword evidence="2" id="KW-0288">FMN</keyword>
<dbReference type="RefSeq" id="WP_123304130.1">
    <property type="nucleotide sequence ID" value="NZ_RKHK01000001.1"/>
</dbReference>
<dbReference type="SUPFAM" id="SSF52218">
    <property type="entry name" value="Flavoproteins"/>
    <property type="match status" value="1"/>
</dbReference>
<dbReference type="PANTHER" id="PTHR43408">
    <property type="entry name" value="FMN REDUCTASE (NADPH)"/>
    <property type="match status" value="1"/>
</dbReference>
<dbReference type="Pfam" id="PF03358">
    <property type="entry name" value="FMN_red"/>
    <property type="match status" value="1"/>
</dbReference>
<dbReference type="Gene3D" id="3.40.50.360">
    <property type="match status" value="1"/>
</dbReference>
<dbReference type="PANTHER" id="PTHR43408:SF2">
    <property type="entry name" value="FMN REDUCTASE (NADPH)"/>
    <property type="match status" value="1"/>
</dbReference>
<keyword evidence="1" id="KW-0285">Flavoprotein</keyword>
<dbReference type="OrthoDB" id="1643408at2"/>
<evidence type="ECO:0000313" key="7">
    <source>
        <dbReference type="Proteomes" id="UP000280668"/>
    </source>
</evidence>
<gene>
    <name evidence="6" type="ORF">EDD31_2136</name>
</gene>
<keyword evidence="7" id="KW-1185">Reference proteome</keyword>
<evidence type="ECO:0000259" key="5">
    <source>
        <dbReference type="Pfam" id="PF03358"/>
    </source>
</evidence>
<dbReference type="InterPro" id="IPR051814">
    <property type="entry name" value="NAD(P)H-dep_FMN_reductase"/>
</dbReference>
<dbReference type="EMBL" id="RKHK01000001">
    <property type="protein sequence ID" value="ROR73748.1"/>
    <property type="molecule type" value="Genomic_DNA"/>
</dbReference>
<feature type="domain" description="NADPH-dependent FMN reductase-like" evidence="5">
    <location>
        <begin position="13"/>
        <end position="162"/>
    </location>
</feature>
<dbReference type="InterPro" id="IPR029039">
    <property type="entry name" value="Flavoprotein-like_sf"/>
</dbReference>
<evidence type="ECO:0000256" key="4">
    <source>
        <dbReference type="SAM" id="MobiDB-lite"/>
    </source>
</evidence>
<dbReference type="Proteomes" id="UP000280668">
    <property type="component" value="Unassembled WGS sequence"/>
</dbReference>
<evidence type="ECO:0000313" key="6">
    <source>
        <dbReference type="EMBL" id="ROR73748.1"/>
    </source>
</evidence>
<evidence type="ECO:0000256" key="1">
    <source>
        <dbReference type="ARBA" id="ARBA00022630"/>
    </source>
</evidence>
<dbReference type="InterPro" id="IPR005025">
    <property type="entry name" value="FMN_Rdtase-like_dom"/>
</dbReference>
<dbReference type="InterPro" id="IPR023932">
    <property type="entry name" value="CE1759_FMN_reduct"/>
</dbReference>
<dbReference type="NCBIfam" id="TIGR04037">
    <property type="entry name" value="LLM_duo_CE1759"/>
    <property type="match status" value="1"/>
</dbReference>
<organism evidence="6 7">
    <name type="scientific">Bogoriella caseilytica</name>
    <dbReference type="NCBI Taxonomy" id="56055"/>
    <lineage>
        <taxon>Bacteria</taxon>
        <taxon>Bacillati</taxon>
        <taxon>Actinomycetota</taxon>
        <taxon>Actinomycetes</taxon>
        <taxon>Micrococcales</taxon>
        <taxon>Bogoriellaceae</taxon>
        <taxon>Bogoriella</taxon>
    </lineage>
</organism>
<evidence type="ECO:0000256" key="3">
    <source>
        <dbReference type="ARBA" id="ARBA00023002"/>
    </source>
</evidence>
<keyword evidence="3" id="KW-0560">Oxidoreductase</keyword>
<comment type="caution">
    <text evidence="6">The sequence shown here is derived from an EMBL/GenBank/DDBJ whole genome shotgun (WGS) entry which is preliminary data.</text>
</comment>
<sequence>MVAGESGATRRSLVAVSAGLGQPSSTRMLAERLLGGTSDALAEQGVGVDTEIVELRGHAHAIVDAMLTGFASGELDEVLGRVTAADGLILVTPVFTTTYSGLFKSFLDILDHDALRGVPVVLGATGGTARHSLALEYSLRPLLTYLRAEVVTTSVFAATEDWAGTDAGPSPKSHHDAAQTEGLPRRIHRAGRELADRVAANPVRQSGDLFDGTPDFGQMLGQLGH</sequence>
<dbReference type="AlphaFoldDB" id="A0A3N2BER7"/>
<name>A0A3N2BER7_9MICO</name>
<accession>A0A3N2BER7</accession>
<dbReference type="GO" id="GO:0016491">
    <property type="term" value="F:oxidoreductase activity"/>
    <property type="evidence" value="ECO:0007669"/>
    <property type="project" value="UniProtKB-KW"/>
</dbReference>
<proteinExistence type="predicted"/>
<protein>
    <submittedName>
        <fullName evidence="6">LLM-partnered FMN reductase</fullName>
    </submittedName>
</protein>
<evidence type="ECO:0000256" key="2">
    <source>
        <dbReference type="ARBA" id="ARBA00022643"/>
    </source>
</evidence>
<reference evidence="6 7" key="1">
    <citation type="submission" date="2018-11" db="EMBL/GenBank/DDBJ databases">
        <title>Sequencing the genomes of 1000 actinobacteria strains.</title>
        <authorList>
            <person name="Klenk H.-P."/>
        </authorList>
    </citation>
    <scope>NUCLEOTIDE SEQUENCE [LARGE SCALE GENOMIC DNA]</scope>
    <source>
        <strain evidence="6 7">DSM 11294</strain>
    </source>
</reference>